<evidence type="ECO:0000313" key="2">
    <source>
        <dbReference type="EMBL" id="MCI8210855.1"/>
    </source>
</evidence>
<comment type="caution">
    <text evidence="2">The sequence shown here is derived from an EMBL/GenBank/DDBJ whole genome shotgun (WGS) entry which is preliminary data.</text>
</comment>
<dbReference type="InterPro" id="IPR052189">
    <property type="entry name" value="L-asp_N-monooxygenase_NS-form"/>
</dbReference>
<name>A0ABS9ZJU7_9PSED</name>
<keyword evidence="3" id="KW-1185">Reference proteome</keyword>
<reference evidence="2 3" key="1">
    <citation type="submission" date="2015-12" db="EMBL/GenBank/DDBJ databases">
        <title>Phylogenomics in the description of a new species in the Pseudomonas syringae group.</title>
        <authorList>
            <person name="Busquets A."/>
            <person name="Gomila M."/>
            <person name="Beiki F."/>
            <person name="Rahimian H."/>
            <person name="Mulet M."/>
            <person name="Sanchez D."/>
            <person name="Garcia-Valdes E."/>
            <person name="Lalucat J."/>
        </authorList>
    </citation>
    <scope>NUCLEOTIDE SEQUENCE [LARGE SCALE GENOMIC DNA]</scope>
    <source>
        <strain evidence="2 3">S25</strain>
    </source>
</reference>
<dbReference type="SUPFAM" id="SSF51905">
    <property type="entry name" value="FAD/NAD(P)-binding domain"/>
    <property type="match status" value="1"/>
</dbReference>
<dbReference type="PANTHER" id="PTHR40254:SF1">
    <property type="entry name" value="BLR0577 PROTEIN"/>
    <property type="match status" value="1"/>
</dbReference>
<proteinExistence type="predicted"/>
<feature type="domain" description="FAD-dependent urate hydroxylase HpyO/Asp monooxygenase CreE-like FAD/NAD(P)-binding" evidence="1">
    <location>
        <begin position="10"/>
        <end position="186"/>
    </location>
</feature>
<dbReference type="InterPro" id="IPR038732">
    <property type="entry name" value="HpyO/CreE_NAD-binding"/>
</dbReference>
<dbReference type="Pfam" id="PF13454">
    <property type="entry name" value="NAD_binding_9"/>
    <property type="match status" value="1"/>
</dbReference>
<organism evidence="2 3">
    <name type="scientific">Pseudomonas maioricensis</name>
    <dbReference type="NCBI Taxonomy" id="1766623"/>
    <lineage>
        <taxon>Bacteria</taxon>
        <taxon>Pseudomonadati</taxon>
        <taxon>Pseudomonadota</taxon>
        <taxon>Gammaproteobacteria</taxon>
        <taxon>Pseudomonadales</taxon>
        <taxon>Pseudomonadaceae</taxon>
        <taxon>Pseudomonas</taxon>
    </lineage>
</organism>
<dbReference type="EMBL" id="LOHG01000008">
    <property type="protein sequence ID" value="MCI8210855.1"/>
    <property type="molecule type" value="Genomic_DNA"/>
</dbReference>
<protein>
    <submittedName>
        <fullName evidence="2">FAD-NAD(P)-binding domain protein</fullName>
    </submittedName>
</protein>
<sequence length="581" mass="64283">MNIDTKRISIIGMGSRGLSVLEQLIRAARINPREALLIELFDPQPPGSGLHAPEQPDYLMLNTMAGQLSAFSSAFPVWKAGDPPGLTFLQWCTAEKLRLDERGHVSNSHAGRPIEFGDFVPRKLLGRYLRDCYRYLLRLCPAHVDVRHHRGIVTGCCPTPGDRGFYLLTADGQRCETDAVFVTTGHTPQPAVQCTGDRVAVEGLGLSAMDCIASLTEGRGGRFERDDSLAGWRYTPSGLEPQIELFSRSGLPFHCRPQWTPSAVVPQRMFFIAQAIAVQRENCPDGRLDFVQHVLPLIKDEMRGAFYVAMARLQQAERAEDVRRVLQGASSAEARSEAFATLAEAYGAFNPQDYLNTQGWQGEPHTYAQWFREWIANDLARSRLGTENSPLTQALEVWRDCRDLLRLAVDHNGLSDCSTQAFYGGWARLGNRLVGGPQKERYEDLLALIDAGVVRLLPPMAINEVDNLEVDSLIRARNAHGGLSQNRCALIDDLLRQGLIRMAHPYPADGVAIDSSSRAIRRDGTVNQHLWVLGPAVEGSRFYNHYVPTPDPACKAPLEAHIAVQACLRALHAEAAGCVVH</sequence>
<dbReference type="InterPro" id="IPR036188">
    <property type="entry name" value="FAD/NAD-bd_sf"/>
</dbReference>
<dbReference type="RefSeq" id="WP_422765349.1">
    <property type="nucleotide sequence ID" value="NZ_LOHG01000008.1"/>
</dbReference>
<evidence type="ECO:0000313" key="3">
    <source>
        <dbReference type="Proteomes" id="UP001320513"/>
    </source>
</evidence>
<dbReference type="PANTHER" id="PTHR40254">
    <property type="entry name" value="BLR0577 PROTEIN"/>
    <property type="match status" value="1"/>
</dbReference>
<evidence type="ECO:0000259" key="1">
    <source>
        <dbReference type="Pfam" id="PF13454"/>
    </source>
</evidence>
<gene>
    <name evidence="2" type="ORF">AUC61_15075</name>
</gene>
<accession>A0ABS9ZJU7</accession>
<dbReference type="Proteomes" id="UP001320513">
    <property type="component" value="Unassembled WGS sequence"/>
</dbReference>